<accession>A0A1I0PZW6</accession>
<dbReference type="Proteomes" id="UP000199701">
    <property type="component" value="Unassembled WGS sequence"/>
</dbReference>
<evidence type="ECO:0000313" key="2">
    <source>
        <dbReference type="Proteomes" id="UP000199701"/>
    </source>
</evidence>
<protein>
    <submittedName>
        <fullName evidence="1">Uncharacterized protein</fullName>
    </submittedName>
</protein>
<proteinExistence type="predicted"/>
<name>A0A1I0PZW6_9FIRM</name>
<keyword evidence="2" id="KW-1185">Reference proteome</keyword>
<organism evidence="1 2">
    <name type="scientific">[Clostridium] fimetarium</name>
    <dbReference type="NCBI Taxonomy" id="99656"/>
    <lineage>
        <taxon>Bacteria</taxon>
        <taxon>Bacillati</taxon>
        <taxon>Bacillota</taxon>
        <taxon>Clostridia</taxon>
        <taxon>Lachnospirales</taxon>
        <taxon>Lachnospiraceae</taxon>
    </lineage>
</organism>
<dbReference type="RefSeq" id="WP_092453367.1">
    <property type="nucleotide sequence ID" value="NZ_FOJI01000006.1"/>
</dbReference>
<reference evidence="1 2" key="1">
    <citation type="submission" date="2016-10" db="EMBL/GenBank/DDBJ databases">
        <authorList>
            <person name="de Groot N.N."/>
        </authorList>
    </citation>
    <scope>NUCLEOTIDE SEQUENCE [LARGE SCALE GENOMIC DNA]</scope>
    <source>
        <strain evidence="1 2">DSM 9179</strain>
    </source>
</reference>
<dbReference type="EMBL" id="FOJI01000006">
    <property type="protein sequence ID" value="SEW20135.1"/>
    <property type="molecule type" value="Genomic_DNA"/>
</dbReference>
<dbReference type="STRING" id="99656.SAMN05421659_106175"/>
<gene>
    <name evidence="1" type="ORF">SAMN05421659_106175</name>
</gene>
<dbReference type="AlphaFoldDB" id="A0A1I0PZW6"/>
<sequence length="170" mass="19589">MEFNVYREQIRNRSELESFISLCWNSDKIKYRGGYGVITRSVESIVGGFEMTHRTFCKNISLLVHCFSITFDQGMSEAFVVNVAEQIKVYLSQNYQLIYLITENTDGRKETVFILNSVSYATGKNFCDNNKAYILLREKLKEITGIVCNIKFGQNVFFKAAGSNMNCYVR</sequence>
<evidence type="ECO:0000313" key="1">
    <source>
        <dbReference type="EMBL" id="SEW20135.1"/>
    </source>
</evidence>